<evidence type="ECO:0000313" key="3">
    <source>
        <dbReference type="Proteomes" id="UP000428260"/>
    </source>
</evidence>
<gene>
    <name evidence="2" type="ORF">GM418_27095</name>
</gene>
<dbReference type="SUPFAM" id="SSF51735">
    <property type="entry name" value="NAD(P)-binding Rossmann-fold domains"/>
    <property type="match status" value="1"/>
</dbReference>
<evidence type="ECO:0000259" key="1">
    <source>
        <dbReference type="Pfam" id="PF01370"/>
    </source>
</evidence>
<dbReference type="AlphaFoldDB" id="A0A6I6KD91"/>
<accession>A0A6I6KD91</accession>
<dbReference type="Pfam" id="PF01370">
    <property type="entry name" value="Epimerase"/>
    <property type="match status" value="1"/>
</dbReference>
<feature type="domain" description="NAD-dependent epimerase/dehydratase" evidence="1">
    <location>
        <begin position="39"/>
        <end position="210"/>
    </location>
</feature>
<organism evidence="2 3">
    <name type="scientific">Maribellus comscasis</name>
    <dbReference type="NCBI Taxonomy" id="2681766"/>
    <lineage>
        <taxon>Bacteria</taxon>
        <taxon>Pseudomonadati</taxon>
        <taxon>Bacteroidota</taxon>
        <taxon>Bacteroidia</taxon>
        <taxon>Marinilabiliales</taxon>
        <taxon>Prolixibacteraceae</taxon>
        <taxon>Maribellus</taxon>
    </lineage>
</organism>
<protein>
    <submittedName>
        <fullName evidence="2">Epimerase</fullName>
    </submittedName>
</protein>
<dbReference type="InterPro" id="IPR036291">
    <property type="entry name" value="NAD(P)-bd_dom_sf"/>
</dbReference>
<keyword evidence="3" id="KW-1185">Reference proteome</keyword>
<proteinExistence type="predicted"/>
<evidence type="ECO:0000313" key="2">
    <source>
        <dbReference type="EMBL" id="QGY48234.1"/>
    </source>
</evidence>
<dbReference type="Proteomes" id="UP000428260">
    <property type="component" value="Chromosome"/>
</dbReference>
<dbReference type="Gene3D" id="3.40.50.720">
    <property type="entry name" value="NAD(P)-binding Rossmann-like Domain"/>
    <property type="match status" value="1"/>
</dbReference>
<name>A0A6I6KD91_9BACT</name>
<dbReference type="InterPro" id="IPR001509">
    <property type="entry name" value="Epimerase_deHydtase"/>
</dbReference>
<sequence length="346" mass="38471">MMNKYPEKITNTEELEELLSRPSKEVIELLKHLDGDIIFLGIAGKIGPSLASMVKRACDLAGVKKRIYGVSRFREADEQQHIENLGIETIKGDLLDRNFLEFLPRVKNVFFLAGMKFGSENNLSLTWAMNALLPAMVADHFKDSRIVAYSTGCVYPLVPQESGGSLETDTPLPIGEYAQSCLGRERMFEYGSTRYGTSTAIIRLNYAVEPRYGVLVDIAQKVKNNQPVDLTMGYFNAIWQGDANNAVVRALGHATSPAWVLNITGEEILSVKAVAQAFGMIFGKTPQFTGHEAPTALLSNSGKAFALFGKPKVQIEQVIKWTAHWMQEDHKLLGKPTHFEVRDGKY</sequence>
<dbReference type="KEGG" id="mcos:GM418_27095"/>
<dbReference type="EMBL" id="CP046401">
    <property type="protein sequence ID" value="QGY48234.1"/>
    <property type="molecule type" value="Genomic_DNA"/>
</dbReference>
<reference evidence="2 3" key="1">
    <citation type="submission" date="2019-11" db="EMBL/GenBank/DDBJ databases">
        <authorList>
            <person name="Zheng R.K."/>
            <person name="Sun C.M."/>
        </authorList>
    </citation>
    <scope>NUCLEOTIDE SEQUENCE [LARGE SCALE GENOMIC DNA]</scope>
    <source>
        <strain evidence="2 3">WC007</strain>
    </source>
</reference>